<evidence type="ECO:0000256" key="3">
    <source>
        <dbReference type="ARBA" id="ARBA00022723"/>
    </source>
</evidence>
<dbReference type="Pfam" id="PF13468">
    <property type="entry name" value="Glyoxalase_3"/>
    <property type="match status" value="1"/>
</dbReference>
<dbReference type="SUPFAM" id="SSF54593">
    <property type="entry name" value="Glyoxalase/Bleomycin resistance protein/Dihydroxybiphenyl dioxygenase"/>
    <property type="match status" value="2"/>
</dbReference>
<dbReference type="SUPFAM" id="SSF46626">
    <property type="entry name" value="Cytochrome c"/>
    <property type="match status" value="2"/>
</dbReference>
<sequence>MKPLARNGEGFLFNRGLDSLYLMEYYLFHLQVMNDYFNLTQSLLGKCFLHSQLVVLIFLVGFVSSCQNEHAEKPFLFGKGYGINSATLIVDDLDSAKSYFSTTLGFDVDDVEKGEFMGTIVASAGLADMSFIELLSLNDSVDGLKPSFITSFLKSNTGVRVFSLSSSSTDSTSMWLTSKGFELDSIQSHRSSEEAPEGWSWDDGEPESYSLDFDSNNPPAHLPRFVEYSDFNYKQSQEQWRTYYGYGRRYNEHPNGVVGTSAIRIAVENVQAARKEFQQMGFTELEANDTIARYQLIRNQEIHIIGVLSTDPSVSKFLSDRGPGVMAMQLEVANIDSTHTYLKERLPEVALTMETSKLIISQEHAYGVQLEFVQEPDEQALMAKMLRPDDELDSAAASHAAGMYEKYCALCHGADREGYAADNAPSLRSQSLLATSKSSNFLRYTIQYGRSGTAMAGYLDRQGGPMEYIDIEILLQWLYETSEVNEPIELSREPVLGNLELGKTIYANDCAVCHGADGEGVTAPALGNPMLLATATDHFLRYAITEGRDGTPMIAFNETLKSEEIDAVTAFLRSRASGWDVPQADTLTIPPPEKYVLNPERKSPKFTLKEGKYVPAKQVMEAMEDSLRMVILDARSEVAWRQTHIPGAIPVPYYEEPENFVNDLPNDSTMIFVYCACPHAASQRVVNTLKRHGFKNTAIIDEGILVWAQMGYPVQHGN</sequence>
<dbReference type="Proteomes" id="UP000198393">
    <property type="component" value="Unassembled WGS sequence"/>
</dbReference>
<evidence type="ECO:0000256" key="2">
    <source>
        <dbReference type="ARBA" id="ARBA00022617"/>
    </source>
</evidence>
<keyword evidence="3 6" id="KW-0479">Metal-binding</keyword>
<dbReference type="InterPro" id="IPR025870">
    <property type="entry name" value="Glyoxalase-like_dom"/>
</dbReference>
<dbReference type="InterPro" id="IPR036909">
    <property type="entry name" value="Cyt_c-like_dom_sf"/>
</dbReference>
<evidence type="ECO:0000259" key="8">
    <source>
        <dbReference type="PROSITE" id="PS51007"/>
    </source>
</evidence>
<dbReference type="GO" id="GO:0016740">
    <property type="term" value="F:transferase activity"/>
    <property type="evidence" value="ECO:0007669"/>
    <property type="project" value="UniProtKB-KW"/>
</dbReference>
<dbReference type="Pfam" id="PF00581">
    <property type="entry name" value="Rhodanese"/>
    <property type="match status" value="1"/>
</dbReference>
<organism evidence="9 10">
    <name type="scientific">Ekhidna lutea</name>
    <dbReference type="NCBI Taxonomy" id="447679"/>
    <lineage>
        <taxon>Bacteria</taxon>
        <taxon>Pseudomonadati</taxon>
        <taxon>Bacteroidota</taxon>
        <taxon>Cytophagia</taxon>
        <taxon>Cytophagales</taxon>
        <taxon>Reichenbachiellaceae</taxon>
        <taxon>Ekhidna</taxon>
    </lineage>
</organism>
<dbReference type="EMBL" id="FZPD01000002">
    <property type="protein sequence ID" value="SNS81895.1"/>
    <property type="molecule type" value="Genomic_DNA"/>
</dbReference>
<dbReference type="Pfam" id="PF00034">
    <property type="entry name" value="Cytochrom_C"/>
    <property type="match status" value="1"/>
</dbReference>
<dbReference type="InterPro" id="IPR029068">
    <property type="entry name" value="Glyas_Bleomycin-R_OHBP_Dase"/>
</dbReference>
<dbReference type="GO" id="GO:0046872">
    <property type="term" value="F:metal ion binding"/>
    <property type="evidence" value="ECO:0007669"/>
    <property type="project" value="UniProtKB-KW"/>
</dbReference>
<dbReference type="PROSITE" id="PS51007">
    <property type="entry name" value="CYTC"/>
    <property type="match status" value="2"/>
</dbReference>
<keyword evidence="5 6" id="KW-0408">Iron</keyword>
<keyword evidence="10" id="KW-1185">Reference proteome</keyword>
<feature type="domain" description="Rhodanese" evidence="7">
    <location>
        <begin position="630"/>
        <end position="716"/>
    </location>
</feature>
<evidence type="ECO:0000256" key="4">
    <source>
        <dbReference type="ARBA" id="ARBA00022982"/>
    </source>
</evidence>
<accession>A0A239HL62</accession>
<dbReference type="Gene3D" id="3.10.180.10">
    <property type="entry name" value="2,3-Dihydroxybiphenyl 1,2-Dioxygenase, domain 1"/>
    <property type="match status" value="1"/>
</dbReference>
<dbReference type="PROSITE" id="PS50206">
    <property type="entry name" value="RHODANESE_3"/>
    <property type="match status" value="1"/>
</dbReference>
<protein>
    <submittedName>
        <fullName evidence="9">Rhodanese-related sulfurtransferase</fullName>
    </submittedName>
</protein>
<keyword evidence="4" id="KW-0249">Electron transport</keyword>
<dbReference type="AlphaFoldDB" id="A0A239HL62"/>
<dbReference type="CDD" id="cd00158">
    <property type="entry name" value="RHOD"/>
    <property type="match status" value="1"/>
</dbReference>
<evidence type="ECO:0000313" key="10">
    <source>
        <dbReference type="Proteomes" id="UP000198393"/>
    </source>
</evidence>
<evidence type="ECO:0000256" key="1">
    <source>
        <dbReference type="ARBA" id="ARBA00022448"/>
    </source>
</evidence>
<dbReference type="InterPro" id="IPR051811">
    <property type="entry name" value="Cytochrome_c550/c551-like"/>
</dbReference>
<evidence type="ECO:0000256" key="6">
    <source>
        <dbReference type="PROSITE-ProRule" id="PRU00433"/>
    </source>
</evidence>
<dbReference type="GO" id="GO:0020037">
    <property type="term" value="F:heme binding"/>
    <property type="evidence" value="ECO:0007669"/>
    <property type="project" value="InterPro"/>
</dbReference>
<dbReference type="Gene3D" id="3.40.250.10">
    <property type="entry name" value="Rhodanese-like domain"/>
    <property type="match status" value="1"/>
</dbReference>
<dbReference type="InterPro" id="IPR001763">
    <property type="entry name" value="Rhodanese-like_dom"/>
</dbReference>
<evidence type="ECO:0000256" key="5">
    <source>
        <dbReference type="ARBA" id="ARBA00023004"/>
    </source>
</evidence>
<dbReference type="PANTHER" id="PTHR37823">
    <property type="entry name" value="CYTOCHROME C-553-LIKE"/>
    <property type="match status" value="1"/>
</dbReference>
<name>A0A239HL62_EKHLU</name>
<dbReference type="PANTHER" id="PTHR37823:SF1">
    <property type="entry name" value="CYTOCHROME C-553-LIKE"/>
    <property type="match status" value="1"/>
</dbReference>
<dbReference type="SMART" id="SM00450">
    <property type="entry name" value="RHOD"/>
    <property type="match status" value="1"/>
</dbReference>
<keyword evidence="2 6" id="KW-0349">Heme</keyword>
<dbReference type="InterPro" id="IPR036873">
    <property type="entry name" value="Rhodanese-like_dom_sf"/>
</dbReference>
<reference evidence="9 10" key="1">
    <citation type="submission" date="2017-06" db="EMBL/GenBank/DDBJ databases">
        <authorList>
            <person name="Kim H.J."/>
            <person name="Triplett B.A."/>
        </authorList>
    </citation>
    <scope>NUCLEOTIDE SEQUENCE [LARGE SCALE GENOMIC DNA]</scope>
    <source>
        <strain evidence="9 10">DSM 19307</strain>
    </source>
</reference>
<keyword evidence="1" id="KW-0813">Transport</keyword>
<feature type="domain" description="Cytochrome c" evidence="8">
    <location>
        <begin position="395"/>
        <end position="482"/>
    </location>
</feature>
<dbReference type="Gene3D" id="1.10.760.10">
    <property type="entry name" value="Cytochrome c-like domain"/>
    <property type="match status" value="2"/>
</dbReference>
<dbReference type="GO" id="GO:0009055">
    <property type="term" value="F:electron transfer activity"/>
    <property type="evidence" value="ECO:0007669"/>
    <property type="project" value="InterPro"/>
</dbReference>
<proteinExistence type="predicted"/>
<dbReference type="InterPro" id="IPR009056">
    <property type="entry name" value="Cyt_c-like_dom"/>
</dbReference>
<feature type="domain" description="Cytochrome c" evidence="8">
    <location>
        <begin position="497"/>
        <end position="576"/>
    </location>
</feature>
<dbReference type="SUPFAM" id="SSF52821">
    <property type="entry name" value="Rhodanese/Cell cycle control phosphatase"/>
    <property type="match status" value="1"/>
</dbReference>
<evidence type="ECO:0000313" key="9">
    <source>
        <dbReference type="EMBL" id="SNS81895.1"/>
    </source>
</evidence>
<gene>
    <name evidence="9" type="ORF">SAMN05421640_1368</name>
</gene>
<keyword evidence="9" id="KW-0808">Transferase</keyword>
<evidence type="ECO:0000259" key="7">
    <source>
        <dbReference type="PROSITE" id="PS50206"/>
    </source>
</evidence>